<reference evidence="1" key="1">
    <citation type="submission" date="2007-06" db="EMBL/GenBank/DDBJ databases">
        <authorList>
            <person name="Fulton L."/>
            <person name="Clifton S."/>
            <person name="Fulton B."/>
            <person name="Xu J."/>
            <person name="Minx P."/>
            <person name="Pepin K.H."/>
            <person name="Johnson M."/>
            <person name="Thiruvilangam P."/>
            <person name="Bhonagiri V."/>
            <person name="Nash W.E."/>
            <person name="Mardis E.R."/>
            <person name="Wilson R.K."/>
        </authorList>
    </citation>
    <scope>NUCLEOTIDE SEQUENCE [LARGE SCALE GENOMIC DNA]</scope>
    <source>
        <strain evidence="1">ATCC 8492</strain>
    </source>
</reference>
<dbReference type="Proteomes" id="UP000004110">
    <property type="component" value="Unassembled WGS sequence"/>
</dbReference>
<evidence type="ECO:0000313" key="1">
    <source>
        <dbReference type="EMBL" id="EDO53990.1"/>
    </source>
</evidence>
<keyword evidence="2" id="KW-1185">Reference proteome</keyword>
<gene>
    <name evidence="1" type="ORF">BACUNI_02611</name>
</gene>
<dbReference type="EMBL" id="AAYH02000044">
    <property type="protein sequence ID" value="EDO53990.1"/>
    <property type="molecule type" value="Genomic_DNA"/>
</dbReference>
<protein>
    <submittedName>
        <fullName evidence="1">Uncharacterized protein</fullName>
    </submittedName>
</protein>
<name>A0ABC9NB22_BACUC</name>
<comment type="caution">
    <text evidence="1">The sequence shown here is derived from an EMBL/GenBank/DDBJ whole genome shotgun (WGS) entry which is preliminary data.</text>
</comment>
<reference evidence="1" key="2">
    <citation type="submission" date="2013-11" db="EMBL/GenBank/DDBJ databases">
        <title>Draft genome sequence of Bacteroides uniformis (ATCC 8492).</title>
        <authorList>
            <person name="Sudarsanam P."/>
            <person name="Ley R."/>
            <person name="Guruge J."/>
            <person name="Turnbaugh P.J."/>
            <person name="Mahowald M."/>
            <person name="Liep D."/>
            <person name="Gordon J."/>
        </authorList>
    </citation>
    <scope>NUCLEOTIDE SEQUENCE</scope>
    <source>
        <strain evidence="1">ATCC 8492</strain>
    </source>
</reference>
<proteinExistence type="predicted"/>
<sequence>MFFASCMFITSHFHGFGQRTAFSLKHEKQWHQMSSEIIRWHRASSIDMKNGYW</sequence>
<dbReference type="AlphaFoldDB" id="A0ABC9NB22"/>
<accession>A0ABC9NB22</accession>
<organism evidence="1 2">
    <name type="scientific">Bacteroides uniformis (strain ATCC 8492 / DSM 6597 / CCUG 4942 / CIP 103695 / JCM 5828 / KCTC 5204 / NCTC 13054 / VPI 0061)</name>
    <dbReference type="NCBI Taxonomy" id="411479"/>
    <lineage>
        <taxon>Bacteria</taxon>
        <taxon>Pseudomonadati</taxon>
        <taxon>Bacteroidota</taxon>
        <taxon>Bacteroidia</taxon>
        <taxon>Bacteroidales</taxon>
        <taxon>Bacteroidaceae</taxon>
        <taxon>Bacteroides</taxon>
    </lineage>
</organism>
<evidence type="ECO:0000313" key="2">
    <source>
        <dbReference type="Proteomes" id="UP000004110"/>
    </source>
</evidence>